<evidence type="ECO:0000313" key="5">
    <source>
        <dbReference type="EMBL" id="MDJ1137965.1"/>
    </source>
</evidence>
<comment type="subcellular location">
    <subcellularLocation>
        <location evidence="1">Membrane</location>
        <topology evidence="1">Multi-pass membrane protein</topology>
    </subcellularLocation>
</comment>
<keyword evidence="3" id="KW-1133">Transmembrane helix</keyword>
<keyword evidence="6" id="KW-1185">Reference proteome</keyword>
<dbReference type="EMBL" id="JANCPR020000070">
    <property type="protein sequence ID" value="MDJ1137965.1"/>
    <property type="molecule type" value="Genomic_DNA"/>
</dbReference>
<evidence type="ECO:0000256" key="4">
    <source>
        <dbReference type="ARBA" id="ARBA00023136"/>
    </source>
</evidence>
<dbReference type="RefSeq" id="WP_274041498.1">
    <property type="nucleotide sequence ID" value="NZ_JANCPR020000070.1"/>
</dbReference>
<protein>
    <submittedName>
        <fullName evidence="5">DoxX family membrane protein</fullName>
    </submittedName>
</protein>
<name>A0ABT7A9J5_9ACTN</name>
<dbReference type="InterPro" id="IPR032808">
    <property type="entry name" value="DoxX"/>
</dbReference>
<gene>
    <name evidence="5" type="ORF">NMN56_039615</name>
</gene>
<evidence type="ECO:0000256" key="2">
    <source>
        <dbReference type="ARBA" id="ARBA00022692"/>
    </source>
</evidence>
<dbReference type="Proteomes" id="UP001214441">
    <property type="component" value="Unassembled WGS sequence"/>
</dbReference>
<comment type="caution">
    <text evidence="5">The sequence shown here is derived from an EMBL/GenBank/DDBJ whole genome shotgun (WGS) entry which is preliminary data.</text>
</comment>
<organism evidence="5 6">
    <name type="scientific">Streptomyces iconiensis</name>
    <dbReference type="NCBI Taxonomy" id="1384038"/>
    <lineage>
        <taxon>Bacteria</taxon>
        <taxon>Bacillati</taxon>
        <taxon>Actinomycetota</taxon>
        <taxon>Actinomycetes</taxon>
        <taxon>Kitasatosporales</taxon>
        <taxon>Streptomycetaceae</taxon>
        <taxon>Streptomyces</taxon>
    </lineage>
</organism>
<reference evidence="5 6" key="1">
    <citation type="submission" date="2023-05" db="EMBL/GenBank/DDBJ databases">
        <title>Streptantibioticus silvisoli sp. nov., acidotolerant actinomycetes 1 from pine litter.</title>
        <authorList>
            <person name="Swiecimska M."/>
            <person name="Golinska P."/>
            <person name="Sangal V."/>
            <person name="Wachnowicz B."/>
            <person name="Goodfellow M."/>
        </authorList>
    </citation>
    <scope>NUCLEOTIDE SEQUENCE [LARGE SCALE GENOMIC DNA]</scope>
    <source>
        <strain evidence="5 6">DSM 42109</strain>
    </source>
</reference>
<proteinExistence type="predicted"/>
<evidence type="ECO:0000256" key="1">
    <source>
        <dbReference type="ARBA" id="ARBA00004141"/>
    </source>
</evidence>
<dbReference type="Pfam" id="PF07681">
    <property type="entry name" value="DoxX"/>
    <property type="match status" value="1"/>
</dbReference>
<evidence type="ECO:0000256" key="3">
    <source>
        <dbReference type="ARBA" id="ARBA00022989"/>
    </source>
</evidence>
<accession>A0ABT7A9J5</accession>
<evidence type="ECO:0000313" key="6">
    <source>
        <dbReference type="Proteomes" id="UP001214441"/>
    </source>
</evidence>
<sequence length="167" mass="17987">MKLLHLVARPLIGSIFLTAGVQVLRSPEPPAGAAEALLAKVRGALPAFPEDDVAVVRANAAVHVVAGGLLALGKAPRLAALALAVSLVPTMLAAHSFWEYDEQGERDSHRLEFAKDAAVLGGLLAVISDARHLARERVWREKARNLRRRQILSNAPSALRRRVDTPH</sequence>
<keyword evidence="4" id="KW-0472">Membrane</keyword>
<keyword evidence="2" id="KW-0812">Transmembrane</keyword>